<protein>
    <submittedName>
        <fullName evidence="2">Uncharacterized protein</fullName>
    </submittedName>
</protein>
<gene>
    <name evidence="2" type="ORF">POCTA_138.1.T0340082</name>
</gene>
<dbReference type="Proteomes" id="UP000683925">
    <property type="component" value="Unassembled WGS sequence"/>
</dbReference>
<dbReference type="AlphaFoldDB" id="A0A8S1U4W6"/>
<reference evidence="2" key="1">
    <citation type="submission" date="2021-01" db="EMBL/GenBank/DDBJ databases">
        <authorList>
            <consortium name="Genoscope - CEA"/>
            <person name="William W."/>
        </authorList>
    </citation>
    <scope>NUCLEOTIDE SEQUENCE</scope>
</reference>
<proteinExistence type="predicted"/>
<dbReference type="PANTHER" id="PTHR31600:SF2">
    <property type="entry name" value="GAMETE ENRICHED GENE 10 PROTEIN-RELATED"/>
    <property type="match status" value="1"/>
</dbReference>
<dbReference type="EMBL" id="CAJJDP010000034">
    <property type="protein sequence ID" value="CAD8157656.1"/>
    <property type="molecule type" value="Genomic_DNA"/>
</dbReference>
<keyword evidence="1" id="KW-1133">Transmembrane helix</keyword>
<keyword evidence="1" id="KW-0472">Membrane</keyword>
<evidence type="ECO:0000313" key="3">
    <source>
        <dbReference type="Proteomes" id="UP000683925"/>
    </source>
</evidence>
<keyword evidence="1" id="KW-0812">Transmembrane</keyword>
<dbReference type="OrthoDB" id="312575at2759"/>
<organism evidence="2 3">
    <name type="scientific">Paramecium octaurelia</name>
    <dbReference type="NCBI Taxonomy" id="43137"/>
    <lineage>
        <taxon>Eukaryota</taxon>
        <taxon>Sar</taxon>
        <taxon>Alveolata</taxon>
        <taxon>Ciliophora</taxon>
        <taxon>Intramacronucleata</taxon>
        <taxon>Oligohymenophorea</taxon>
        <taxon>Peniculida</taxon>
        <taxon>Parameciidae</taxon>
        <taxon>Paramecium</taxon>
    </lineage>
</organism>
<dbReference type="InterPro" id="IPR052994">
    <property type="entry name" value="Tiny_macrocysts_regulators"/>
</dbReference>
<name>A0A8S1U4W6_PAROT</name>
<feature type="transmembrane region" description="Helical" evidence="1">
    <location>
        <begin position="222"/>
        <end position="245"/>
    </location>
</feature>
<dbReference type="PANTHER" id="PTHR31600">
    <property type="entry name" value="TINY MACROCYSTS PROTEIN B-RELATED"/>
    <property type="match status" value="1"/>
</dbReference>
<evidence type="ECO:0000256" key="1">
    <source>
        <dbReference type="SAM" id="Phobius"/>
    </source>
</evidence>
<evidence type="ECO:0000313" key="2">
    <source>
        <dbReference type="EMBL" id="CAD8157656.1"/>
    </source>
</evidence>
<comment type="caution">
    <text evidence="2">The sequence shown here is derived from an EMBL/GenBank/DDBJ whole genome shotgun (WGS) entry which is preliminary data.</text>
</comment>
<keyword evidence="3" id="KW-1185">Reference proteome</keyword>
<sequence>MSDILLTNLAQLVPEINATCRAESFYRFVDNAERSLYLNRNMTILNEDSYTTVKTNIDRLYALDSSIHQEHSLNIDITNSIYSDAFKQMFMLQPCTILSQEMKEMTETECQTFADGAMYQGMAVGVARYFENIRYIMTIYDQFWNNSKANFTTIARGFTKFKNITLDSDNERNNILNLNNFNQSVESRVIQETYNRGTFRYLLQQMQKAIQDDIDSAKTQRLALFIVFEVLLFIIYFILWLPLVLKMTRDIWRTRSMIMMIPLKVIQRIRSIKQFIKDFLHAKDVDS</sequence>
<accession>A0A8S1U4W6</accession>